<dbReference type="PROSITE" id="PS51128">
    <property type="entry name" value="ZF_DKSA_2"/>
    <property type="match status" value="1"/>
</dbReference>
<protein>
    <recommendedName>
        <fullName evidence="4">Zinc finger DksA/TraR C4-type domain-containing protein</fullName>
    </recommendedName>
</protein>
<dbReference type="InterPro" id="IPR000962">
    <property type="entry name" value="Znf_DskA_TraR"/>
</dbReference>
<proteinExistence type="predicted"/>
<dbReference type="Pfam" id="PF01258">
    <property type="entry name" value="zf-dskA_traR"/>
    <property type="match status" value="1"/>
</dbReference>
<gene>
    <name evidence="5" type="ORF">MNBD_ALPHA12-1867</name>
</gene>
<keyword evidence="1" id="KW-0479">Metal-binding</keyword>
<dbReference type="PANTHER" id="PTHR33823">
    <property type="entry name" value="RNA POLYMERASE-BINDING TRANSCRIPTION FACTOR DKSA-RELATED"/>
    <property type="match status" value="1"/>
</dbReference>
<dbReference type="SUPFAM" id="SSF57716">
    <property type="entry name" value="Glucocorticoid receptor-like (DNA-binding domain)"/>
    <property type="match status" value="1"/>
</dbReference>
<evidence type="ECO:0000313" key="5">
    <source>
        <dbReference type="EMBL" id="VAW21458.1"/>
    </source>
</evidence>
<evidence type="ECO:0000256" key="3">
    <source>
        <dbReference type="ARBA" id="ARBA00022833"/>
    </source>
</evidence>
<dbReference type="Gene3D" id="1.20.120.910">
    <property type="entry name" value="DksA, coiled-coil domain"/>
    <property type="match status" value="1"/>
</dbReference>
<name>A0A3B0TU18_9ZZZZ</name>
<evidence type="ECO:0000256" key="1">
    <source>
        <dbReference type="ARBA" id="ARBA00022723"/>
    </source>
</evidence>
<dbReference type="EMBL" id="UOEO01000172">
    <property type="protein sequence ID" value="VAW21458.1"/>
    <property type="molecule type" value="Genomic_DNA"/>
</dbReference>
<sequence length="115" mass="13003">MALTQADIKVFQQELRNRRDELGILKAASTDARKTVDLDQQSQGRLSRIDAMGQQAMAQAQQRQRDQHLMRIEQALKRIESGDFGFCGDCEEQIARKRLDIDPSAPLCIKCAARS</sequence>
<evidence type="ECO:0000256" key="2">
    <source>
        <dbReference type="ARBA" id="ARBA00022771"/>
    </source>
</evidence>
<dbReference type="GO" id="GO:0008270">
    <property type="term" value="F:zinc ion binding"/>
    <property type="evidence" value="ECO:0007669"/>
    <property type="project" value="UniProtKB-KW"/>
</dbReference>
<keyword evidence="2" id="KW-0863">Zinc-finger</keyword>
<evidence type="ECO:0000259" key="4">
    <source>
        <dbReference type="Pfam" id="PF01258"/>
    </source>
</evidence>
<accession>A0A3B0TU18</accession>
<organism evidence="5">
    <name type="scientific">hydrothermal vent metagenome</name>
    <dbReference type="NCBI Taxonomy" id="652676"/>
    <lineage>
        <taxon>unclassified sequences</taxon>
        <taxon>metagenomes</taxon>
        <taxon>ecological metagenomes</taxon>
    </lineage>
</organism>
<feature type="domain" description="Zinc finger DksA/TraR C4-type" evidence="4">
    <location>
        <begin position="82"/>
        <end position="114"/>
    </location>
</feature>
<dbReference type="AlphaFoldDB" id="A0A3B0TU18"/>
<dbReference type="PANTHER" id="PTHR33823:SF4">
    <property type="entry name" value="GENERAL STRESS PROTEIN 16O"/>
    <property type="match status" value="1"/>
</dbReference>
<keyword evidence="3" id="KW-0862">Zinc</keyword>
<reference evidence="5" key="1">
    <citation type="submission" date="2018-06" db="EMBL/GenBank/DDBJ databases">
        <authorList>
            <person name="Zhirakovskaya E."/>
        </authorList>
    </citation>
    <scope>NUCLEOTIDE SEQUENCE</scope>
</reference>